<dbReference type="GO" id="GO:0035556">
    <property type="term" value="P:intracellular signal transduction"/>
    <property type="evidence" value="ECO:0007669"/>
    <property type="project" value="TreeGrafter"/>
</dbReference>
<dbReference type="OrthoDB" id="609103at2759"/>
<accession>A0A9Q8UT44</accession>
<dbReference type="GO" id="GO:0005737">
    <property type="term" value="C:cytoplasm"/>
    <property type="evidence" value="ECO:0007669"/>
    <property type="project" value="UniProtKB-ARBA"/>
</dbReference>
<name>A0A9Q8UT44_PASFU</name>
<dbReference type="FunFam" id="1.25.10.10:FF:000257">
    <property type="entry name" value="Conidiophore development protein hymA"/>
    <property type="match status" value="1"/>
</dbReference>
<dbReference type="RefSeq" id="XP_047765824.1">
    <property type="nucleotide sequence ID" value="XM_047908468.1"/>
</dbReference>
<keyword evidence="4" id="KW-1185">Reference proteome</keyword>
<organism evidence="3 4">
    <name type="scientific">Passalora fulva</name>
    <name type="common">Tomato leaf mold</name>
    <name type="synonym">Cladosporium fulvum</name>
    <dbReference type="NCBI Taxonomy" id="5499"/>
    <lineage>
        <taxon>Eukaryota</taxon>
        <taxon>Fungi</taxon>
        <taxon>Dikarya</taxon>
        <taxon>Ascomycota</taxon>
        <taxon>Pezizomycotina</taxon>
        <taxon>Dothideomycetes</taxon>
        <taxon>Dothideomycetidae</taxon>
        <taxon>Mycosphaerellales</taxon>
        <taxon>Mycosphaerellaceae</taxon>
        <taxon>Fulvia</taxon>
    </lineage>
</organism>
<dbReference type="GeneID" id="71989198"/>
<feature type="region of interest" description="Disordered" evidence="2">
    <location>
        <begin position="363"/>
        <end position="391"/>
    </location>
</feature>
<dbReference type="EMBL" id="CP090171">
    <property type="protein sequence ID" value="UJO21458.1"/>
    <property type="molecule type" value="Genomic_DNA"/>
</dbReference>
<comment type="similarity">
    <text evidence="1">Belongs to the Mo25 family.</text>
</comment>
<dbReference type="Pfam" id="PF08569">
    <property type="entry name" value="Mo25"/>
    <property type="match status" value="1"/>
</dbReference>
<evidence type="ECO:0000313" key="3">
    <source>
        <dbReference type="EMBL" id="UJO21458.1"/>
    </source>
</evidence>
<dbReference type="AlphaFoldDB" id="A0A9Q8UT44"/>
<feature type="compositionally biased region" description="Low complexity" evidence="2">
    <location>
        <begin position="369"/>
        <end position="391"/>
    </location>
</feature>
<evidence type="ECO:0000256" key="2">
    <source>
        <dbReference type="SAM" id="MobiDB-lite"/>
    </source>
</evidence>
<dbReference type="SUPFAM" id="SSF48371">
    <property type="entry name" value="ARM repeat"/>
    <property type="match status" value="1"/>
</dbReference>
<dbReference type="InterPro" id="IPR016024">
    <property type="entry name" value="ARM-type_fold"/>
</dbReference>
<dbReference type="InterPro" id="IPR013878">
    <property type="entry name" value="Mo25"/>
</dbReference>
<reference evidence="3" key="2">
    <citation type="journal article" date="2022" name="Microb. Genom.">
        <title>A chromosome-scale genome assembly of the tomato pathogen Cladosporium fulvum reveals a compartmentalized genome architecture and the presence of a dispensable chromosome.</title>
        <authorList>
            <person name="Zaccaron A.Z."/>
            <person name="Chen L.H."/>
            <person name="Samaras A."/>
            <person name="Stergiopoulos I."/>
        </authorList>
    </citation>
    <scope>NUCLEOTIDE SEQUENCE</scope>
    <source>
        <strain evidence="3">Race5_Kim</strain>
    </source>
</reference>
<dbReference type="KEGG" id="ffu:CLAFUR5_09320"/>
<dbReference type="PANTHER" id="PTHR10182:SF3">
    <property type="entry name" value="PROTEIN MO25"/>
    <property type="match status" value="1"/>
</dbReference>
<reference evidence="3" key="1">
    <citation type="submission" date="2021-12" db="EMBL/GenBank/DDBJ databases">
        <authorList>
            <person name="Zaccaron A."/>
            <person name="Stergiopoulos I."/>
        </authorList>
    </citation>
    <scope>NUCLEOTIDE SEQUENCE</scope>
    <source>
        <strain evidence="3">Race5_Kim</strain>
    </source>
</reference>
<dbReference type="Proteomes" id="UP000756132">
    <property type="component" value="Chromosome 9"/>
</dbReference>
<dbReference type="PANTHER" id="PTHR10182">
    <property type="entry name" value="CALCIUM-BINDING PROTEIN 39-RELATED"/>
    <property type="match status" value="1"/>
</dbReference>
<dbReference type="Gene3D" id="1.25.10.10">
    <property type="entry name" value="Leucine-rich Repeat Variant"/>
    <property type="match status" value="1"/>
</dbReference>
<proteinExistence type="inferred from homology"/>
<evidence type="ECO:0000313" key="4">
    <source>
        <dbReference type="Proteomes" id="UP000756132"/>
    </source>
</evidence>
<dbReference type="GO" id="GO:0043539">
    <property type="term" value="F:protein serine/threonine kinase activator activity"/>
    <property type="evidence" value="ECO:0007669"/>
    <property type="project" value="TreeGrafter"/>
</dbReference>
<dbReference type="InterPro" id="IPR011989">
    <property type="entry name" value="ARM-like"/>
</dbReference>
<evidence type="ECO:0000256" key="1">
    <source>
        <dbReference type="ARBA" id="ARBA00011012"/>
    </source>
</evidence>
<gene>
    <name evidence="3" type="ORF">CLAFUR5_09320</name>
</gene>
<sequence length="391" mass="44724">MAFLFGRKRQTAADLVRATGELLQRLTNEEKGQQTGKVEEELARNLSQMKVTLQGTPEAEAQPEQIYQLVTAALSESLLPQLVENIHRLPFEARKDTQTIISNVFRFRSPGSTSNEPDALKEILRQQPEIVVALCNGYERRESASPCGGILKEALKWDAVAAVILFDEPTANGRIDIYDIDLSRQASGNGVFWKFFTWIDKSSFEVSADAFDCFRLILTKHKQIVSQFINTNFDMFFQRYNDILIKSDSYVTKRQSIKLLGEVLLDRQFYEVMTRYVASGDNLKLVMWQLKDDRRMVQYEAFHVFKIFAANPNKSTEVQKFLIMNKQRLLKFLPRFLEDRTDDDQFNDEKAWLVKAIGNLPDTTAGIRTPSTPQQQTGGTTPQPNSTQVRS</sequence>
<protein>
    <submittedName>
        <fullName evidence="3">Conidiophore development protein hymA</fullName>
    </submittedName>
</protein>